<keyword evidence="8" id="KW-1185">Reference proteome</keyword>
<name>A0A2G2X7P4_CAPBA</name>
<evidence type="ECO:0000256" key="3">
    <source>
        <dbReference type="ARBA" id="ARBA00022691"/>
    </source>
</evidence>
<dbReference type="InterPro" id="IPR036390">
    <property type="entry name" value="WH_DNA-bd_sf"/>
</dbReference>
<dbReference type="Pfam" id="PF08100">
    <property type="entry name" value="Dimerisation"/>
    <property type="match status" value="1"/>
</dbReference>
<reference evidence="7 8" key="1">
    <citation type="journal article" date="2017" name="Genome Biol.">
        <title>New reference genome sequences of hot pepper reveal the massive evolution of plant disease-resistance genes by retroduplication.</title>
        <authorList>
            <person name="Kim S."/>
            <person name="Park J."/>
            <person name="Yeom S.I."/>
            <person name="Kim Y.M."/>
            <person name="Seo E."/>
            <person name="Kim K.T."/>
            <person name="Kim M.S."/>
            <person name="Lee J.M."/>
            <person name="Cheong K."/>
            <person name="Shin H.S."/>
            <person name="Kim S.B."/>
            <person name="Han K."/>
            <person name="Lee J."/>
            <person name="Park M."/>
            <person name="Lee H.A."/>
            <person name="Lee H.Y."/>
            <person name="Lee Y."/>
            <person name="Oh S."/>
            <person name="Lee J.H."/>
            <person name="Choi E."/>
            <person name="Choi E."/>
            <person name="Lee S.E."/>
            <person name="Jeon J."/>
            <person name="Kim H."/>
            <person name="Choi G."/>
            <person name="Song H."/>
            <person name="Lee J."/>
            <person name="Lee S.C."/>
            <person name="Kwon J.K."/>
            <person name="Lee H.Y."/>
            <person name="Koo N."/>
            <person name="Hong Y."/>
            <person name="Kim R.W."/>
            <person name="Kang W.H."/>
            <person name="Huh J.H."/>
            <person name="Kang B.C."/>
            <person name="Yang T.J."/>
            <person name="Lee Y.H."/>
            <person name="Bennetzen J.L."/>
            <person name="Choi D."/>
        </authorList>
    </citation>
    <scope>NUCLEOTIDE SEQUENCE [LARGE SCALE GENOMIC DNA]</scope>
    <source>
        <strain evidence="8">cv. PBC81</strain>
    </source>
</reference>
<dbReference type="InterPro" id="IPR012967">
    <property type="entry name" value="COMT_dimerisation"/>
</dbReference>
<feature type="domain" description="O-methyltransferase C-terminal" evidence="5">
    <location>
        <begin position="137"/>
        <end position="268"/>
    </location>
</feature>
<protein>
    <submittedName>
        <fullName evidence="7">Trans-resveratrol di-O-methyltransferase</fullName>
    </submittedName>
</protein>
<dbReference type="GO" id="GO:0008757">
    <property type="term" value="F:S-adenosylmethionine-dependent methyltransferase activity"/>
    <property type="evidence" value="ECO:0007669"/>
    <property type="project" value="UniProtKB-ARBA"/>
</dbReference>
<proteinExistence type="inferred from homology"/>
<evidence type="ECO:0000256" key="2">
    <source>
        <dbReference type="ARBA" id="ARBA00022679"/>
    </source>
</evidence>
<dbReference type="GO" id="GO:0009813">
    <property type="term" value="P:flavonoid biosynthetic process"/>
    <property type="evidence" value="ECO:0007669"/>
    <property type="project" value="UniProtKB-ARBA"/>
</dbReference>
<dbReference type="GO" id="GO:0008171">
    <property type="term" value="F:O-methyltransferase activity"/>
    <property type="evidence" value="ECO:0007669"/>
    <property type="project" value="InterPro"/>
</dbReference>
<dbReference type="PANTHER" id="PTHR11746">
    <property type="entry name" value="O-METHYLTRANSFERASE"/>
    <property type="match status" value="1"/>
</dbReference>
<comment type="similarity">
    <text evidence="4">Belongs to the class I-like SAM-binding methyltransferase superfamily. Cation-independent O-methyltransferase family. COMT subfamily.</text>
</comment>
<keyword evidence="1" id="KW-0489">Methyltransferase</keyword>
<evidence type="ECO:0000259" key="5">
    <source>
        <dbReference type="Pfam" id="PF00891"/>
    </source>
</evidence>
<keyword evidence="3" id="KW-0949">S-adenosyl-L-methionine</keyword>
<dbReference type="PROSITE" id="PS51683">
    <property type="entry name" value="SAM_OMT_II"/>
    <property type="match status" value="1"/>
</dbReference>
<dbReference type="Gene3D" id="1.10.10.10">
    <property type="entry name" value="Winged helix-like DNA-binding domain superfamily/Winged helix DNA-binding domain"/>
    <property type="match status" value="1"/>
</dbReference>
<gene>
    <name evidence="7" type="ORF">CQW23_07996</name>
</gene>
<dbReference type="STRING" id="33114.A0A2G2X7P4"/>
<dbReference type="Gene3D" id="3.40.50.150">
    <property type="entry name" value="Vaccinia Virus protein VP39"/>
    <property type="match status" value="1"/>
</dbReference>
<dbReference type="OrthoDB" id="2410195at2759"/>
<dbReference type="InterPro" id="IPR029063">
    <property type="entry name" value="SAM-dependent_MTases_sf"/>
</dbReference>
<dbReference type="GO" id="GO:0046983">
    <property type="term" value="F:protein dimerization activity"/>
    <property type="evidence" value="ECO:0007669"/>
    <property type="project" value="InterPro"/>
</dbReference>
<dbReference type="InterPro" id="IPR016461">
    <property type="entry name" value="COMT-like"/>
</dbReference>
<sequence length="286" mass="31944">MALRNDSGDKTREVLADAQAHIWNHTLNFINSMSLKCAIQLGIPDIIHSHGQPMTLSDLVNALPINNNNAKIQDCIYRLMRILIHADFLRQTKINEEPEEEVFSLTAISHLLLKDEPNLSMIPFVQAMLDPILIDPWHNLSQWIQNGGDDKPTPFAIAHDKPLYEYAGDDAKFNCLFNEAMASDSRLIISVMIEHCKGIFEGLKSLVDVGGGTGTVAKVISNEFPELKCYVLDLPHVVEVLEGSNNLSYVEGDMFKSVPCVDAILLKREDPFYNGNSQICFHVPST</sequence>
<evidence type="ECO:0000259" key="6">
    <source>
        <dbReference type="Pfam" id="PF08100"/>
    </source>
</evidence>
<evidence type="ECO:0000256" key="4">
    <source>
        <dbReference type="ARBA" id="ARBA00034481"/>
    </source>
</evidence>
<dbReference type="InterPro" id="IPR036388">
    <property type="entry name" value="WH-like_DNA-bd_sf"/>
</dbReference>
<dbReference type="SUPFAM" id="SSF53335">
    <property type="entry name" value="S-adenosyl-L-methionine-dependent methyltransferases"/>
    <property type="match status" value="1"/>
</dbReference>
<accession>A0A2G2X7P4</accession>
<reference evidence="8" key="2">
    <citation type="journal article" date="2017" name="J. Anim. Genet.">
        <title>Multiple reference genome sequences of hot pepper reveal the massive evolution of plant disease resistance genes by retroduplication.</title>
        <authorList>
            <person name="Kim S."/>
            <person name="Park J."/>
            <person name="Yeom S.-I."/>
            <person name="Kim Y.-M."/>
            <person name="Seo E."/>
            <person name="Kim K.-T."/>
            <person name="Kim M.-S."/>
            <person name="Lee J.M."/>
            <person name="Cheong K."/>
            <person name="Shin H.-S."/>
            <person name="Kim S.-B."/>
            <person name="Han K."/>
            <person name="Lee J."/>
            <person name="Park M."/>
            <person name="Lee H.-A."/>
            <person name="Lee H.-Y."/>
            <person name="Lee Y."/>
            <person name="Oh S."/>
            <person name="Lee J.H."/>
            <person name="Choi E."/>
            <person name="Choi E."/>
            <person name="Lee S.E."/>
            <person name="Jeon J."/>
            <person name="Kim H."/>
            <person name="Choi G."/>
            <person name="Song H."/>
            <person name="Lee J."/>
            <person name="Lee S.-C."/>
            <person name="Kwon J.-K."/>
            <person name="Lee H.-Y."/>
            <person name="Koo N."/>
            <person name="Hong Y."/>
            <person name="Kim R.W."/>
            <person name="Kang W.-H."/>
            <person name="Huh J.H."/>
            <person name="Kang B.-C."/>
            <person name="Yang T.-J."/>
            <person name="Lee Y.-H."/>
            <person name="Bennetzen J.L."/>
            <person name="Choi D."/>
        </authorList>
    </citation>
    <scope>NUCLEOTIDE SEQUENCE [LARGE SCALE GENOMIC DNA]</scope>
    <source>
        <strain evidence="8">cv. PBC81</strain>
    </source>
</reference>
<dbReference type="Proteomes" id="UP000224567">
    <property type="component" value="Unassembled WGS sequence"/>
</dbReference>
<evidence type="ECO:0000313" key="7">
    <source>
        <dbReference type="EMBL" id="PHT53534.1"/>
    </source>
</evidence>
<organism evidence="7 8">
    <name type="scientific">Capsicum baccatum</name>
    <name type="common">Peruvian pepper</name>
    <dbReference type="NCBI Taxonomy" id="33114"/>
    <lineage>
        <taxon>Eukaryota</taxon>
        <taxon>Viridiplantae</taxon>
        <taxon>Streptophyta</taxon>
        <taxon>Embryophyta</taxon>
        <taxon>Tracheophyta</taxon>
        <taxon>Spermatophyta</taxon>
        <taxon>Magnoliopsida</taxon>
        <taxon>eudicotyledons</taxon>
        <taxon>Gunneridae</taxon>
        <taxon>Pentapetalae</taxon>
        <taxon>asterids</taxon>
        <taxon>lamiids</taxon>
        <taxon>Solanales</taxon>
        <taxon>Solanaceae</taxon>
        <taxon>Solanoideae</taxon>
        <taxon>Capsiceae</taxon>
        <taxon>Capsicum</taxon>
    </lineage>
</organism>
<dbReference type="GO" id="GO:0032259">
    <property type="term" value="P:methylation"/>
    <property type="evidence" value="ECO:0007669"/>
    <property type="project" value="UniProtKB-KW"/>
</dbReference>
<keyword evidence="2" id="KW-0808">Transferase</keyword>
<dbReference type="FunFam" id="1.10.10.10:FF:000213">
    <property type="entry name" value="Coniferyl alcohol 9-O-methyltransferase"/>
    <property type="match status" value="1"/>
</dbReference>
<dbReference type="SUPFAM" id="SSF46785">
    <property type="entry name" value="Winged helix' DNA-binding domain"/>
    <property type="match status" value="1"/>
</dbReference>
<dbReference type="InterPro" id="IPR001077">
    <property type="entry name" value="COMT_C"/>
</dbReference>
<dbReference type="Pfam" id="PF00891">
    <property type="entry name" value="Methyltransf_2"/>
    <property type="match status" value="1"/>
</dbReference>
<dbReference type="EMBL" id="MLFT02000003">
    <property type="protein sequence ID" value="PHT53534.1"/>
    <property type="molecule type" value="Genomic_DNA"/>
</dbReference>
<comment type="caution">
    <text evidence="7">The sequence shown here is derived from an EMBL/GenBank/DDBJ whole genome shotgun (WGS) entry which is preliminary data.</text>
</comment>
<dbReference type="AlphaFoldDB" id="A0A2G2X7P4"/>
<evidence type="ECO:0000313" key="8">
    <source>
        <dbReference type="Proteomes" id="UP000224567"/>
    </source>
</evidence>
<feature type="domain" description="O-methyltransferase dimerisation" evidence="6">
    <location>
        <begin position="23"/>
        <end position="115"/>
    </location>
</feature>
<evidence type="ECO:0000256" key="1">
    <source>
        <dbReference type="ARBA" id="ARBA00022603"/>
    </source>
</evidence>